<dbReference type="Proteomes" id="UP000192273">
    <property type="component" value="Chromosome"/>
</dbReference>
<evidence type="ECO:0000313" key="2">
    <source>
        <dbReference type="Proteomes" id="UP000192273"/>
    </source>
</evidence>
<dbReference type="RefSeq" id="WP_081506202.1">
    <property type="nucleotide sequence ID" value="NZ_CP020474.1"/>
</dbReference>
<keyword evidence="2" id="KW-1185">Reference proteome</keyword>
<reference evidence="1 2" key="1">
    <citation type="submission" date="2017-03" db="EMBL/GenBank/DDBJ databases">
        <title>Genome Sequence of Roseovarius mucosus strain SMR3 Isolated from a culture of the Diatom Skeletonema marinoi.</title>
        <authorList>
            <person name="Topel M."/>
            <person name="Pinder M."/>
            <person name="Johansson O.N."/>
            <person name="Kourtchenko O."/>
            <person name="Godhe A."/>
            <person name="Clarke A.K."/>
        </authorList>
    </citation>
    <scope>NUCLEOTIDE SEQUENCE [LARGE SCALE GENOMIC DNA]</scope>
    <source>
        <strain evidence="1 2">SMR3</strain>
    </source>
</reference>
<dbReference type="KEGG" id="rmm:ROSMUCSMR3_00277"/>
<name>A0A1V0RJF3_9RHOB</name>
<protein>
    <submittedName>
        <fullName evidence="1">Uncharacterized protein</fullName>
    </submittedName>
</protein>
<gene>
    <name evidence="1" type="ORF">ROSMUCSMR3_00277</name>
</gene>
<evidence type="ECO:0000313" key="1">
    <source>
        <dbReference type="EMBL" id="ARE81785.1"/>
    </source>
</evidence>
<dbReference type="OrthoDB" id="7059994at2"/>
<organism evidence="1 2">
    <name type="scientific">Roseovarius mucosus</name>
    <dbReference type="NCBI Taxonomy" id="215743"/>
    <lineage>
        <taxon>Bacteria</taxon>
        <taxon>Pseudomonadati</taxon>
        <taxon>Pseudomonadota</taxon>
        <taxon>Alphaproteobacteria</taxon>
        <taxon>Rhodobacterales</taxon>
        <taxon>Roseobacteraceae</taxon>
        <taxon>Roseovarius</taxon>
    </lineage>
</organism>
<dbReference type="AlphaFoldDB" id="A0A1V0RJF3"/>
<proteinExistence type="predicted"/>
<dbReference type="EMBL" id="CP020474">
    <property type="protein sequence ID" value="ARE81785.1"/>
    <property type="molecule type" value="Genomic_DNA"/>
</dbReference>
<accession>A0A1V0RJF3</accession>
<sequence>MKIKTPDRDVLNKAKMANFNRAAKTAPAKNWVDWLVRQTLAYEAAHDPRKRVRQRKAHDGFEAAIGALGADLLRAYGHEEAEGFMYRPMHREELADTFVTSDSFDKLIKFWGGLGWLEMTGHINSTDDWEGQDIPGYSKVRRYRATASFVASAQEFQLTPDTMTDNFEISHKHADLVQVRKTSRRAYGQKTSGQRVRPKGPKVADQKRLMQRLNQGLLAHTYSLKEPPMMRRLFNCADRAGFDFNLGGRFYCISSDNWMDMPKPERKKIMIDGETTSEIDVSASHLFILYALHGEHLDYGSDPYRVADYPREVIKQIVVSMIGAGKVPERWPKDFNAAYKEEHGHLPNDDYKLKDVVTAILRKHPILKKLKKDKLDWANLQFEESECFLSTMLELHELYDVTSLPIHDSLIVRQSDKTMAERVLGQAYKFRFGHVPKIKTA</sequence>